<feature type="transmembrane region" description="Helical" evidence="1">
    <location>
        <begin position="473"/>
        <end position="491"/>
    </location>
</feature>
<feature type="transmembrane region" description="Helical" evidence="1">
    <location>
        <begin position="1043"/>
        <end position="1067"/>
    </location>
</feature>
<dbReference type="Gene3D" id="3.30.70.1430">
    <property type="entry name" value="Multidrug efflux transporter AcrB pore domain"/>
    <property type="match status" value="2"/>
</dbReference>
<accession>A0A520MII1</accession>
<dbReference type="SUPFAM" id="SSF82714">
    <property type="entry name" value="Multidrug efflux transporter AcrB TolC docking domain, DN and DC subdomains"/>
    <property type="match status" value="2"/>
</dbReference>
<gene>
    <name evidence="2" type="ORF">EVB03_02045</name>
</gene>
<name>A0A520MII1_9GAMM</name>
<feature type="transmembrane region" description="Helical" evidence="1">
    <location>
        <begin position="878"/>
        <end position="901"/>
    </location>
</feature>
<evidence type="ECO:0000256" key="1">
    <source>
        <dbReference type="SAM" id="Phobius"/>
    </source>
</evidence>
<dbReference type="EMBL" id="SHBP01000002">
    <property type="protein sequence ID" value="RZO21035.1"/>
    <property type="molecule type" value="Genomic_DNA"/>
</dbReference>
<feature type="transmembrane region" description="Helical" evidence="1">
    <location>
        <begin position="1073"/>
        <end position="1094"/>
    </location>
</feature>
<evidence type="ECO:0000313" key="3">
    <source>
        <dbReference type="Proteomes" id="UP000315889"/>
    </source>
</evidence>
<dbReference type="InterPro" id="IPR001036">
    <property type="entry name" value="Acrflvin-R"/>
</dbReference>
<keyword evidence="1" id="KW-0472">Membrane</keyword>
<dbReference type="GO" id="GO:0042910">
    <property type="term" value="F:xenobiotic transmembrane transporter activity"/>
    <property type="evidence" value="ECO:0007669"/>
    <property type="project" value="TreeGrafter"/>
</dbReference>
<dbReference type="GO" id="GO:0005886">
    <property type="term" value="C:plasma membrane"/>
    <property type="evidence" value="ECO:0007669"/>
    <property type="project" value="TreeGrafter"/>
</dbReference>
<dbReference type="Gene3D" id="3.30.70.1440">
    <property type="entry name" value="Multidrug efflux transporter AcrB pore domain"/>
    <property type="match status" value="1"/>
</dbReference>
<feature type="transmembrane region" description="Helical" evidence="1">
    <location>
        <begin position="17"/>
        <end position="37"/>
    </location>
</feature>
<keyword evidence="1" id="KW-1133">Transmembrane helix</keyword>
<dbReference type="SUPFAM" id="SSF82866">
    <property type="entry name" value="Multidrug efflux transporter AcrB transmembrane domain"/>
    <property type="match status" value="2"/>
</dbReference>
<dbReference type="PANTHER" id="PTHR32063:SF33">
    <property type="entry name" value="RND SUPERFAMILY EFFLUX PUMP PERMEASE COMPONENT"/>
    <property type="match status" value="1"/>
</dbReference>
<dbReference type="Proteomes" id="UP000315889">
    <property type="component" value="Unassembled WGS sequence"/>
</dbReference>
<feature type="transmembrane region" description="Helical" evidence="1">
    <location>
        <begin position="375"/>
        <end position="400"/>
    </location>
</feature>
<reference evidence="2 3" key="1">
    <citation type="submission" date="2019-02" db="EMBL/GenBank/DDBJ databases">
        <title>Prokaryotic population dynamics and viral predation in marine succession experiment using metagenomics: the confinement effect.</title>
        <authorList>
            <person name="Haro-Moreno J.M."/>
            <person name="Rodriguez-Valera F."/>
            <person name="Lopez-Perez M."/>
        </authorList>
    </citation>
    <scope>NUCLEOTIDE SEQUENCE [LARGE SCALE GENOMIC DNA]</scope>
    <source>
        <strain evidence="2">MED-G170</strain>
    </source>
</reference>
<feature type="transmembrane region" description="Helical" evidence="1">
    <location>
        <begin position="908"/>
        <end position="928"/>
    </location>
</feature>
<feature type="transmembrane region" description="Helical" evidence="1">
    <location>
        <begin position="1011"/>
        <end position="1036"/>
    </location>
</feature>
<dbReference type="Gene3D" id="3.30.70.1320">
    <property type="entry name" value="Multidrug efflux transporter AcrB pore domain like"/>
    <property type="match status" value="1"/>
</dbReference>
<evidence type="ECO:0000313" key="2">
    <source>
        <dbReference type="EMBL" id="RZO21035.1"/>
    </source>
</evidence>
<dbReference type="InterPro" id="IPR027463">
    <property type="entry name" value="AcrB_DN_DC_subdom"/>
</dbReference>
<feature type="transmembrane region" description="Helical" evidence="1">
    <location>
        <begin position="934"/>
        <end position="959"/>
    </location>
</feature>
<dbReference type="SUPFAM" id="SSF82693">
    <property type="entry name" value="Multidrug efflux transporter AcrB pore domain, PN1, PN2, PC1 and PC2 subdomains"/>
    <property type="match status" value="2"/>
</dbReference>
<comment type="caution">
    <text evidence="2">The sequence shown here is derived from an EMBL/GenBank/DDBJ whole genome shotgun (WGS) entry which is preliminary data.</text>
</comment>
<dbReference type="AlphaFoldDB" id="A0A520MII1"/>
<dbReference type="PRINTS" id="PR00702">
    <property type="entry name" value="ACRIFLAVINRP"/>
</dbReference>
<feature type="transmembrane region" description="Helical" evidence="1">
    <location>
        <begin position="446"/>
        <end position="467"/>
    </location>
</feature>
<feature type="transmembrane region" description="Helical" evidence="1">
    <location>
        <begin position="339"/>
        <end position="363"/>
    </location>
</feature>
<proteinExistence type="predicted"/>
<feature type="transmembrane region" description="Helical" evidence="1">
    <location>
        <begin position="548"/>
        <end position="570"/>
    </location>
</feature>
<sequence>MNVNSKGLISWFSHNPVAANLVMVLIFFAGAMSLATISKEMFPRSERNLISISVPYPGAAPVEVEKGVILPMESVLEGLQGIKKITSGADRDYGRIYLEIEASEDINDVLTQVENRIDSIVDLPDDMEKPTIKKVDSNIWAVGVVVSGDLTKPERKALGDQVYDEVLALPEVKDLKLYGAGTYEISIEVKEDRLQELNLTLSEVANAVRVSSLDLPAGIIRSEAGNVLIRTEGKAYVGQDFENIVLRSQVDGTQLLLSDVAEVRDGFTDTIFLNHFDRETAVTLAISSLEGQNVLDISEAIHRYVDKKRDTLPKGLSITTFNDLAYDLQGRLDMMSENLVLGGILVALVLGLFLNLKVAFWVILGIPVSFAGAFWLMPMGAVTVNVLSLFAFIMVLGIVVDDAIVIGESVFSEAKSDFQHKRDAGEIPDGGYEASVETVVAGAQRVAIPSTIGVLTTMAAFFPIIFIGGSYGGITAAIGIVVILCLTFSLIESKLILPAHLVGLKFGQPANESLSVVRGIQSKVSQGLKYFIDNIYGVWLRRALRNRYITLAGFLGALIIALGAVGSGIARFEFFPMVPGDGVQAEIIMQDGASVESMLDTIAVVEDAIFAVDEKYRLENPGETGLVENVAFFVISDVTANFRVVLTRSEFRTLSATEIERLWRDEVGLLPDVRKQKYSSGQGPSGAKISLSLSGSDPEELTLAGMDLQQELSTFPGVYDIYNSQGSGSKEVLINLKPYASQIGITLSDVARQVRQAFYGEEAQRIQRDSDTVKVMVRYPYDERRSILTLENMHIRAGNGEAVAIGEVAEISLGVGLTAIDRLDRKRTVTVTAEVEADKIQSGDVVTDVTTNFVPQLLERYPSVSFRLSGGTQEQNEYFGKMAVGFLAALFMIYGLLAVPLRSYIQPVVIMSVIPFGFIGAVIGHMVFSVSINILSVFGIIALAGVVVNDSLILVEFANRGRKDNLSLEDAIVSAGKKRFRAILLTTLTTFVGLLPLLFETSVQAQFVIPMALSLSFGILFASTITLVLIPCLYFVVETNHQFVSAIFLLLLGIGVTYTLAFLGILSLLAANILAGLLVIAVIAISVSKLLGYFSDEKRQSSLASVS</sequence>
<dbReference type="Pfam" id="PF00873">
    <property type="entry name" value="ACR_tran"/>
    <property type="match status" value="1"/>
</dbReference>
<keyword evidence="1" id="KW-0812">Transmembrane</keyword>
<protein>
    <submittedName>
        <fullName evidence="2">Efflux RND transporter permease subunit</fullName>
    </submittedName>
</protein>
<feature type="transmembrane region" description="Helical" evidence="1">
    <location>
        <begin position="980"/>
        <end position="999"/>
    </location>
</feature>
<dbReference type="Gene3D" id="3.30.2090.10">
    <property type="entry name" value="Multidrug efflux transporter AcrB TolC docking domain, DN and DC subdomains"/>
    <property type="match status" value="2"/>
</dbReference>
<dbReference type="Gene3D" id="1.20.1640.10">
    <property type="entry name" value="Multidrug efflux transporter AcrB transmembrane domain"/>
    <property type="match status" value="2"/>
</dbReference>
<dbReference type="PANTHER" id="PTHR32063">
    <property type="match status" value="1"/>
</dbReference>
<organism evidence="2 3">
    <name type="scientific">SAR92 clade bacterium</name>
    <dbReference type="NCBI Taxonomy" id="2315479"/>
    <lineage>
        <taxon>Bacteria</taxon>
        <taxon>Pseudomonadati</taxon>
        <taxon>Pseudomonadota</taxon>
        <taxon>Gammaproteobacteria</taxon>
        <taxon>Cellvibrionales</taxon>
        <taxon>Porticoccaceae</taxon>
        <taxon>SAR92 clade</taxon>
    </lineage>
</organism>